<dbReference type="InterPro" id="IPR003615">
    <property type="entry name" value="HNH_nuc"/>
</dbReference>
<feature type="domain" description="HNH nuclease" evidence="2">
    <location>
        <begin position="11"/>
        <end position="55"/>
    </location>
</feature>
<dbReference type="Pfam" id="PF13392">
    <property type="entry name" value="HNH_3"/>
    <property type="match status" value="1"/>
</dbReference>
<dbReference type="GO" id="GO:0003677">
    <property type="term" value="F:DNA binding"/>
    <property type="evidence" value="ECO:0007669"/>
    <property type="project" value="InterPro"/>
</dbReference>
<evidence type="ECO:0000313" key="3">
    <source>
        <dbReference type="EMBL" id="OQM75240.1"/>
    </source>
</evidence>
<dbReference type="SUPFAM" id="SSF54171">
    <property type="entry name" value="DNA-binding domain"/>
    <property type="match status" value="1"/>
</dbReference>
<dbReference type="Proteomes" id="UP000191905">
    <property type="component" value="Unassembled WGS sequence"/>
</dbReference>
<feature type="region of interest" description="Disordered" evidence="1">
    <location>
        <begin position="52"/>
        <end position="76"/>
    </location>
</feature>
<name>A0A1V8RPW7_9HYPH</name>
<evidence type="ECO:0000259" key="2">
    <source>
        <dbReference type="Pfam" id="PF13392"/>
    </source>
</evidence>
<dbReference type="EMBL" id="MDET01000018">
    <property type="protein sequence ID" value="OQM75240.1"/>
    <property type="molecule type" value="Genomic_DNA"/>
</dbReference>
<sequence>MQVTIFGQHRRLAHVLAWVIQTGQWPLHQVDHINHVPADNRWKNLREVTPDENMRNLGRRRKSSTSTVTGVHFDKKSGKWRAQIREDGRTRDLGISDTEDEAIRARKAAEIALGYHPNHGIDTAKGERPLFGDRIERWTDEEEGRNDLP</sequence>
<reference evidence="3 4" key="1">
    <citation type="journal article" date="2016" name="Int. J. Syst. Evol. Microbiol.">
        <title>Pseudaminobacter manganicus sp. nov., isolated from sludge of a manganese mine.</title>
        <authorList>
            <person name="Li J."/>
            <person name="Huang J."/>
            <person name="Liao S."/>
            <person name="Wang G."/>
        </authorList>
    </citation>
    <scope>NUCLEOTIDE SEQUENCE [LARGE SCALE GENOMIC DNA]</scope>
    <source>
        <strain evidence="3 4">JH-7</strain>
    </source>
</reference>
<dbReference type="SUPFAM" id="SSF54060">
    <property type="entry name" value="His-Me finger endonucleases"/>
    <property type="match status" value="1"/>
</dbReference>
<proteinExistence type="predicted"/>
<dbReference type="Gene3D" id="1.20.5.2050">
    <property type="match status" value="1"/>
</dbReference>
<dbReference type="AlphaFoldDB" id="A0A1V8RPW7"/>
<accession>A0A1V8RPW7</accession>
<dbReference type="STRING" id="1873176.BFN67_18945"/>
<keyword evidence="4" id="KW-1185">Reference proteome</keyword>
<dbReference type="InterPro" id="IPR044925">
    <property type="entry name" value="His-Me_finger_sf"/>
</dbReference>
<organism evidence="3 4">
    <name type="scientific">Manganibacter manganicus</name>
    <dbReference type="NCBI Taxonomy" id="1873176"/>
    <lineage>
        <taxon>Bacteria</taxon>
        <taxon>Pseudomonadati</taxon>
        <taxon>Pseudomonadota</taxon>
        <taxon>Alphaproteobacteria</taxon>
        <taxon>Hyphomicrobiales</taxon>
        <taxon>Phyllobacteriaceae</taxon>
        <taxon>Manganibacter</taxon>
    </lineage>
</organism>
<protein>
    <recommendedName>
        <fullName evidence="2">HNH nuclease domain-containing protein</fullName>
    </recommendedName>
</protein>
<gene>
    <name evidence="3" type="ORF">BFN67_18945</name>
</gene>
<dbReference type="Gene3D" id="3.90.75.20">
    <property type="match status" value="1"/>
</dbReference>
<dbReference type="InterPro" id="IPR016177">
    <property type="entry name" value="DNA-bd_dom_sf"/>
</dbReference>
<evidence type="ECO:0000313" key="4">
    <source>
        <dbReference type="Proteomes" id="UP000191905"/>
    </source>
</evidence>
<comment type="caution">
    <text evidence="3">The sequence shown here is derived from an EMBL/GenBank/DDBJ whole genome shotgun (WGS) entry which is preliminary data.</text>
</comment>
<evidence type="ECO:0000256" key="1">
    <source>
        <dbReference type="SAM" id="MobiDB-lite"/>
    </source>
</evidence>